<dbReference type="Gene3D" id="3.90.79.10">
    <property type="entry name" value="Nucleoside Triphosphate Pyrophosphohydrolase"/>
    <property type="match status" value="1"/>
</dbReference>
<feature type="domain" description="Nudix hydrolase" evidence="1">
    <location>
        <begin position="1"/>
        <end position="86"/>
    </location>
</feature>
<dbReference type="Pfam" id="PF00293">
    <property type="entry name" value="NUDIX"/>
    <property type="match status" value="1"/>
</dbReference>
<evidence type="ECO:0000259" key="1">
    <source>
        <dbReference type="Pfam" id="PF00293"/>
    </source>
</evidence>
<sequence>MEMDETVEAAVARELYEETGLQARPRAIVGVYSGPQRDPRGSTTTVAFLMTGRAGAPTGGDDATTAAWVPLAEAHGLAFDHDDVVRDARKWSGRRFKKR</sequence>
<protein>
    <submittedName>
        <fullName evidence="2">NUDIX hydrolase, core domain protein</fullName>
    </submittedName>
</protein>
<comment type="caution">
    <text evidence="2">The sequence shown here is derived from an EMBL/GenBank/DDBJ whole genome shotgun (WGS) entry which is preliminary data.</text>
</comment>
<dbReference type="InterPro" id="IPR015797">
    <property type="entry name" value="NUDIX_hydrolase-like_dom_sf"/>
</dbReference>
<dbReference type="CDD" id="cd18873">
    <property type="entry name" value="NUDIX_NadM_like"/>
    <property type="match status" value="1"/>
</dbReference>
<organism evidence="2">
    <name type="scientific">mine drainage metagenome</name>
    <dbReference type="NCBI Taxonomy" id="410659"/>
    <lineage>
        <taxon>unclassified sequences</taxon>
        <taxon>metagenomes</taxon>
        <taxon>ecological metagenomes</taxon>
    </lineage>
</organism>
<proteinExistence type="predicted"/>
<dbReference type="InterPro" id="IPR000086">
    <property type="entry name" value="NUDIX_hydrolase_dom"/>
</dbReference>
<keyword evidence="2" id="KW-0378">Hydrolase</keyword>
<evidence type="ECO:0000313" key="2">
    <source>
        <dbReference type="EMBL" id="EQD26929.1"/>
    </source>
</evidence>
<gene>
    <name evidence="2" type="ORF">B1B_19382</name>
</gene>
<reference evidence="2" key="1">
    <citation type="submission" date="2013-08" db="EMBL/GenBank/DDBJ databases">
        <authorList>
            <person name="Mendez C."/>
            <person name="Richter M."/>
            <person name="Ferrer M."/>
            <person name="Sanchez J."/>
        </authorList>
    </citation>
    <scope>NUCLEOTIDE SEQUENCE</scope>
</reference>
<dbReference type="EMBL" id="AUZY01013023">
    <property type="protein sequence ID" value="EQD26929.1"/>
    <property type="molecule type" value="Genomic_DNA"/>
</dbReference>
<accession>T0ZDQ1</accession>
<dbReference type="PANTHER" id="PTHR43736">
    <property type="entry name" value="ADP-RIBOSE PYROPHOSPHATASE"/>
    <property type="match status" value="1"/>
</dbReference>
<reference evidence="2" key="2">
    <citation type="journal article" date="2014" name="ISME J.">
        <title>Microbial stratification in low pH oxic and suboxic macroscopic growths along an acid mine drainage.</title>
        <authorList>
            <person name="Mendez-Garcia C."/>
            <person name="Mesa V."/>
            <person name="Sprenger R.R."/>
            <person name="Richter M."/>
            <person name="Diez M.S."/>
            <person name="Solano J."/>
            <person name="Bargiela R."/>
            <person name="Golyshina O.V."/>
            <person name="Manteca A."/>
            <person name="Ramos J.L."/>
            <person name="Gallego J.R."/>
            <person name="Llorente I."/>
            <person name="Martins Dos Santos V.A."/>
            <person name="Jensen O.N."/>
            <person name="Pelaez A.I."/>
            <person name="Sanchez J."/>
            <person name="Ferrer M."/>
        </authorList>
    </citation>
    <scope>NUCLEOTIDE SEQUENCE</scope>
</reference>
<dbReference type="SUPFAM" id="SSF55811">
    <property type="entry name" value="Nudix"/>
    <property type="match status" value="1"/>
</dbReference>
<name>T0ZDQ1_9ZZZZ</name>
<dbReference type="AlphaFoldDB" id="T0ZDQ1"/>
<dbReference type="GO" id="GO:0016787">
    <property type="term" value="F:hydrolase activity"/>
    <property type="evidence" value="ECO:0007669"/>
    <property type="project" value="UniProtKB-KW"/>
</dbReference>
<dbReference type="PANTHER" id="PTHR43736:SF1">
    <property type="entry name" value="DIHYDRONEOPTERIN TRIPHOSPHATE DIPHOSPHATASE"/>
    <property type="match status" value="1"/>
</dbReference>